<reference evidence="2" key="1">
    <citation type="journal article" name="BMC Genomics">
        <title>Long-read sequencing and de novo genome assembly of marine medaka (Oryzias melastigma).</title>
        <authorList>
            <person name="Liang P."/>
            <person name="Saqib H.S.A."/>
            <person name="Ni X."/>
            <person name="Shen Y."/>
        </authorList>
    </citation>
    <scope>NUCLEOTIDE SEQUENCE</scope>
    <source>
        <strain evidence="2">Bigg-433</strain>
    </source>
</reference>
<organism evidence="2 3">
    <name type="scientific">Oryzias melastigma</name>
    <name type="common">Marine medaka</name>
    <dbReference type="NCBI Taxonomy" id="30732"/>
    <lineage>
        <taxon>Eukaryota</taxon>
        <taxon>Metazoa</taxon>
        <taxon>Chordata</taxon>
        <taxon>Craniata</taxon>
        <taxon>Vertebrata</taxon>
        <taxon>Euteleostomi</taxon>
        <taxon>Actinopterygii</taxon>
        <taxon>Neopterygii</taxon>
        <taxon>Teleostei</taxon>
        <taxon>Neoteleostei</taxon>
        <taxon>Acanthomorphata</taxon>
        <taxon>Ovalentaria</taxon>
        <taxon>Atherinomorphae</taxon>
        <taxon>Beloniformes</taxon>
        <taxon>Adrianichthyidae</taxon>
        <taxon>Oryziinae</taxon>
        <taxon>Oryzias</taxon>
    </lineage>
</organism>
<feature type="region of interest" description="Disordered" evidence="1">
    <location>
        <begin position="166"/>
        <end position="186"/>
    </location>
</feature>
<proteinExistence type="predicted"/>
<name>A0A834FQ53_ORYME</name>
<sequence>MRGRGGCPTQCSLTVPHSWYFSPLLYVRNRSCGSAARARLSRTFSTTDSSGSGCRFRLGGSGWAVCSWSASPARCLFVPQIASRWTPQAAGSRGQLGGLESGPGGSWRRLFLEVTTGNVLTRVDGDFPGKRAGTSRIPPESSEMSHCVQQLADPPPPPPTFLQTKFNAADPPSKKKPPRMKTSRGNVSSGFDAFREMFVLGHAQAAPSAPIRPPPTSTLMQVQVTHADSSTWRKQEPGLVLSRERVKCSRFKKLLQRRTSCSIKELSALRLRKGLHTHTHTHHMHMLVHNLQSCQSEAAQQPDGSRVTDGGLKLVSEEETLTCQTQKNPAVKHSGGGFMVGVHPSSPPGSAGAPHQFYSWSHGSTWRDRPRDRLVVGVWGLLTLPSFSLQSGHGGGVLVQVTPQ</sequence>
<evidence type="ECO:0000313" key="2">
    <source>
        <dbReference type="EMBL" id="KAF6738438.1"/>
    </source>
</evidence>
<gene>
    <name evidence="2" type="ORF">FQA47_015462</name>
</gene>
<dbReference type="Proteomes" id="UP000646548">
    <property type="component" value="Unassembled WGS sequence"/>
</dbReference>
<comment type="caution">
    <text evidence="2">The sequence shown here is derived from an EMBL/GenBank/DDBJ whole genome shotgun (WGS) entry which is preliminary data.</text>
</comment>
<dbReference type="AlphaFoldDB" id="A0A834FQ53"/>
<evidence type="ECO:0000313" key="3">
    <source>
        <dbReference type="Proteomes" id="UP000646548"/>
    </source>
</evidence>
<evidence type="ECO:0000256" key="1">
    <source>
        <dbReference type="SAM" id="MobiDB-lite"/>
    </source>
</evidence>
<accession>A0A834FQ53</accession>
<dbReference type="EMBL" id="WKFB01000027">
    <property type="protein sequence ID" value="KAF6738438.1"/>
    <property type="molecule type" value="Genomic_DNA"/>
</dbReference>
<protein>
    <submittedName>
        <fullName evidence="2">Uncharacterized protein</fullName>
    </submittedName>
</protein>